<name>U1PPT5_9EURY</name>
<organism evidence="3 4">
    <name type="scientific">Haloquadratum walsbyi J07HQW2</name>
    <dbReference type="NCBI Taxonomy" id="1238425"/>
    <lineage>
        <taxon>Archaea</taxon>
        <taxon>Methanobacteriati</taxon>
        <taxon>Methanobacteriota</taxon>
        <taxon>Stenosarchaea group</taxon>
        <taxon>Halobacteria</taxon>
        <taxon>Halobacteriales</taxon>
        <taxon>Haloferacaceae</taxon>
        <taxon>Haloquadratum</taxon>
    </lineage>
</organism>
<sequence>MTSHGIGAPVTAPRPTERRAECPPSLVNSLEDNVVTPIPDQWVLVHEPSGAAFDSIIQLVAFHRGWQAARAAEEVSSAASRRLTAKSITVDVIDNGMSQPSSNADTADESDDRIAGRILRQDEFAGNLNAQGYTDVLVLRRENGRDVLTESRLELVGYLDRHGDQIESVRDLARKLDRDKGAVSKDLRRLAELDIVEYEGGGDGEAKRPGLKHEHVVIEPVVY</sequence>
<reference evidence="3 4" key="1">
    <citation type="journal article" date="2013" name="PLoS ONE">
        <title>Assembly-driven community genomics of a hypersaline microbial ecosystem.</title>
        <authorList>
            <person name="Podell S."/>
            <person name="Ugalde J.A."/>
            <person name="Narasingarao P."/>
            <person name="Banfield J.F."/>
            <person name="Heidelberg K.B."/>
            <person name="Allen E.E."/>
        </authorList>
    </citation>
    <scope>NUCLEOTIDE SEQUENCE [LARGE SCALE GENOMIC DNA]</scope>
    <source>
        <strain evidence="4">J07HQW2</strain>
    </source>
</reference>
<dbReference type="HOGENOM" id="CLU_1237905_0_0_2"/>
<dbReference type="Gene3D" id="1.10.10.10">
    <property type="entry name" value="Winged helix-like DNA-binding domain superfamily/Winged helix DNA-binding domain"/>
    <property type="match status" value="1"/>
</dbReference>
<feature type="region of interest" description="Disordered" evidence="1">
    <location>
        <begin position="1"/>
        <end position="22"/>
    </location>
</feature>
<dbReference type="SUPFAM" id="SSF46785">
    <property type="entry name" value="Winged helix' DNA-binding domain"/>
    <property type="match status" value="1"/>
</dbReference>
<gene>
    <name evidence="3" type="ORF">J07HQW2_02232</name>
</gene>
<dbReference type="Pfam" id="PF25212">
    <property type="entry name" value="HVO_A0114"/>
    <property type="match status" value="1"/>
</dbReference>
<evidence type="ECO:0000313" key="4">
    <source>
        <dbReference type="Proteomes" id="UP000030710"/>
    </source>
</evidence>
<dbReference type="AlphaFoldDB" id="U1PPT5"/>
<evidence type="ECO:0000313" key="3">
    <source>
        <dbReference type="EMBL" id="ERG95772.1"/>
    </source>
</evidence>
<dbReference type="EMBL" id="KE356561">
    <property type="protein sequence ID" value="ERG95772.1"/>
    <property type="molecule type" value="Genomic_DNA"/>
</dbReference>
<protein>
    <recommendedName>
        <fullName evidence="2">DUF8069 domain-containing protein</fullName>
    </recommendedName>
</protein>
<dbReference type="eggNOG" id="arCOG04514">
    <property type="taxonomic scope" value="Archaea"/>
</dbReference>
<dbReference type="InterPro" id="IPR036390">
    <property type="entry name" value="WH_DNA-bd_sf"/>
</dbReference>
<evidence type="ECO:0000259" key="2">
    <source>
        <dbReference type="Pfam" id="PF26266"/>
    </source>
</evidence>
<accession>U1PPT5</accession>
<dbReference type="Proteomes" id="UP000030710">
    <property type="component" value="Unassembled WGS sequence"/>
</dbReference>
<feature type="domain" description="DUF8069" evidence="2">
    <location>
        <begin position="26"/>
        <end position="74"/>
    </location>
</feature>
<dbReference type="Pfam" id="PF26266">
    <property type="entry name" value="DUF8069"/>
    <property type="match status" value="1"/>
</dbReference>
<evidence type="ECO:0000256" key="1">
    <source>
        <dbReference type="SAM" id="MobiDB-lite"/>
    </source>
</evidence>
<dbReference type="InterPro" id="IPR058382">
    <property type="entry name" value="DUF8069"/>
</dbReference>
<proteinExistence type="predicted"/>
<dbReference type="InterPro" id="IPR036388">
    <property type="entry name" value="WH-like_DNA-bd_sf"/>
</dbReference>